<dbReference type="EMBL" id="VSSQ01146475">
    <property type="protein sequence ID" value="MPN64906.1"/>
    <property type="molecule type" value="Genomic_DNA"/>
</dbReference>
<feature type="region of interest" description="Disordered" evidence="1">
    <location>
        <begin position="42"/>
        <end position="65"/>
    </location>
</feature>
<reference evidence="2" key="1">
    <citation type="submission" date="2019-08" db="EMBL/GenBank/DDBJ databases">
        <authorList>
            <person name="Kucharzyk K."/>
            <person name="Murdoch R.W."/>
            <person name="Higgins S."/>
            <person name="Loffler F."/>
        </authorList>
    </citation>
    <scope>NUCLEOTIDE SEQUENCE</scope>
</reference>
<sequence length="75" mass="8511">MDECNLTLKDLNIIGDAYIRILSSMFHTRIEYPDALKELERKKNKNGNSPKQLTGKDDCNTPVGTNFDCSTKKDC</sequence>
<name>A0A645JNF3_9ZZZZ</name>
<comment type="caution">
    <text evidence="2">The sequence shown here is derived from an EMBL/GenBank/DDBJ whole genome shotgun (WGS) entry which is preliminary data.</text>
</comment>
<proteinExistence type="predicted"/>
<protein>
    <submittedName>
        <fullName evidence="2">Uncharacterized protein</fullName>
    </submittedName>
</protein>
<dbReference type="AlphaFoldDB" id="A0A645JNF3"/>
<gene>
    <name evidence="2" type="ORF">SDC9_212684</name>
</gene>
<accession>A0A645JNF3</accession>
<evidence type="ECO:0000313" key="2">
    <source>
        <dbReference type="EMBL" id="MPN64906.1"/>
    </source>
</evidence>
<evidence type="ECO:0000256" key="1">
    <source>
        <dbReference type="SAM" id="MobiDB-lite"/>
    </source>
</evidence>
<organism evidence="2">
    <name type="scientific">bioreactor metagenome</name>
    <dbReference type="NCBI Taxonomy" id="1076179"/>
    <lineage>
        <taxon>unclassified sequences</taxon>
        <taxon>metagenomes</taxon>
        <taxon>ecological metagenomes</taxon>
    </lineage>
</organism>